<dbReference type="Proteomes" id="UP001150266">
    <property type="component" value="Unassembled WGS sequence"/>
</dbReference>
<feature type="domain" description="AB hydrolase-1" evidence="3">
    <location>
        <begin position="67"/>
        <end position="307"/>
    </location>
</feature>
<evidence type="ECO:0000256" key="2">
    <source>
        <dbReference type="ARBA" id="ARBA00022801"/>
    </source>
</evidence>
<dbReference type="GO" id="GO:0052689">
    <property type="term" value="F:carboxylic ester hydrolase activity"/>
    <property type="evidence" value="ECO:0007669"/>
    <property type="project" value="TreeGrafter"/>
</dbReference>
<sequence length="326" mass="36954">MLLQILSPNSRLRLFYSSSACTKPRSSQVHNFGLKYYSSHARAGPIDPVDLDYLEQIPENGNNTEGALVILHGLFGSKRNWSSLSKVFSRHLGVPVYALDLRNHGSSPHALPMSYTAMATDVMHFIEKKNLSKISLLGHSMGGKVAMTLALNPSLPPSVLQNLIVADIAPVPAHLSSEFLLYIKAMKRIETMRLRTRKEAEKVLTEYEKVCRADANVVLFLLTNILMPHSELNREAYIRFRFPLKVMEDAITEIGSFPYAPNETTWEGRTLFIKGKRSKFINHNYHQTMEDFFPRMTMETLDAGHWVTPSRPNEFTQLVKTFITGE</sequence>
<gene>
    <name evidence="4" type="ORF">J3R30DRAFT_3277164</name>
</gene>
<dbReference type="GO" id="GO:0005739">
    <property type="term" value="C:mitochondrion"/>
    <property type="evidence" value="ECO:0007669"/>
    <property type="project" value="TreeGrafter"/>
</dbReference>
<comment type="caution">
    <text evidence="4">The sequence shown here is derived from an EMBL/GenBank/DDBJ whole genome shotgun (WGS) entry which is preliminary data.</text>
</comment>
<reference evidence="4" key="1">
    <citation type="submission" date="2022-08" db="EMBL/GenBank/DDBJ databases">
        <title>A Global Phylogenomic Analysis of the Shiitake Genus Lentinula.</title>
        <authorList>
            <consortium name="DOE Joint Genome Institute"/>
            <person name="Sierra-Patev S."/>
            <person name="Min B."/>
            <person name="Naranjo-Ortiz M."/>
            <person name="Looney B."/>
            <person name="Konkel Z."/>
            <person name="Slot J.C."/>
            <person name="Sakamoto Y."/>
            <person name="Steenwyk J.L."/>
            <person name="Rokas A."/>
            <person name="Carro J."/>
            <person name="Camarero S."/>
            <person name="Ferreira P."/>
            <person name="Molpeceres G."/>
            <person name="Ruiz-Duenas F.J."/>
            <person name="Serrano A."/>
            <person name="Henrissat B."/>
            <person name="Drula E."/>
            <person name="Hughes K.W."/>
            <person name="Mata J.L."/>
            <person name="Ishikawa N.K."/>
            <person name="Vargas-Isla R."/>
            <person name="Ushijima S."/>
            <person name="Smith C.A."/>
            <person name="Ahrendt S."/>
            <person name="Andreopoulos W."/>
            <person name="He G."/>
            <person name="Labutti K."/>
            <person name="Lipzen A."/>
            <person name="Ng V."/>
            <person name="Riley R."/>
            <person name="Sandor L."/>
            <person name="Barry K."/>
            <person name="Martinez A.T."/>
            <person name="Xiao Y."/>
            <person name="Gibbons J.G."/>
            <person name="Terashima K."/>
            <person name="Grigoriev I.V."/>
            <person name="Hibbett D.S."/>
        </authorList>
    </citation>
    <scope>NUCLEOTIDE SEQUENCE</scope>
    <source>
        <strain evidence="4">JLM2183</strain>
    </source>
</reference>
<dbReference type="AlphaFoldDB" id="A0A9W9DXT1"/>
<dbReference type="Pfam" id="PF00561">
    <property type="entry name" value="Abhydrolase_1"/>
    <property type="match status" value="1"/>
</dbReference>
<keyword evidence="2" id="KW-0378">Hydrolase</keyword>
<evidence type="ECO:0000313" key="5">
    <source>
        <dbReference type="Proteomes" id="UP001150266"/>
    </source>
</evidence>
<name>A0A9W9DXT1_9AGAR</name>
<accession>A0A9W9DXT1</accession>
<dbReference type="PANTHER" id="PTHR46118:SF4">
    <property type="entry name" value="PROTEIN ABHD11"/>
    <property type="match status" value="1"/>
</dbReference>
<organism evidence="4 5">
    <name type="scientific">Lentinula aciculospora</name>
    <dbReference type="NCBI Taxonomy" id="153920"/>
    <lineage>
        <taxon>Eukaryota</taxon>
        <taxon>Fungi</taxon>
        <taxon>Dikarya</taxon>
        <taxon>Basidiomycota</taxon>
        <taxon>Agaricomycotina</taxon>
        <taxon>Agaricomycetes</taxon>
        <taxon>Agaricomycetidae</taxon>
        <taxon>Agaricales</taxon>
        <taxon>Marasmiineae</taxon>
        <taxon>Omphalotaceae</taxon>
        <taxon>Lentinula</taxon>
    </lineage>
</organism>
<evidence type="ECO:0000313" key="4">
    <source>
        <dbReference type="EMBL" id="KAJ4489882.1"/>
    </source>
</evidence>
<protein>
    <submittedName>
        <fullName evidence="4">Alpha/beta-hydrolase</fullName>
    </submittedName>
</protein>
<keyword evidence="5" id="KW-1185">Reference proteome</keyword>
<proteinExistence type="inferred from homology"/>
<dbReference type="SUPFAM" id="SSF53474">
    <property type="entry name" value="alpha/beta-Hydrolases"/>
    <property type="match status" value="1"/>
</dbReference>
<comment type="similarity">
    <text evidence="1">Belongs to the AB hydrolase superfamily.</text>
</comment>
<dbReference type="EMBL" id="JAOTPV010000001">
    <property type="protein sequence ID" value="KAJ4489882.1"/>
    <property type="molecule type" value="Genomic_DNA"/>
</dbReference>
<evidence type="ECO:0000259" key="3">
    <source>
        <dbReference type="Pfam" id="PF00561"/>
    </source>
</evidence>
<dbReference type="Gene3D" id="3.40.50.1820">
    <property type="entry name" value="alpha/beta hydrolase"/>
    <property type="match status" value="1"/>
</dbReference>
<dbReference type="OrthoDB" id="8119704at2759"/>
<dbReference type="InterPro" id="IPR000073">
    <property type="entry name" value="AB_hydrolase_1"/>
</dbReference>
<dbReference type="InterPro" id="IPR029058">
    <property type="entry name" value="AB_hydrolase_fold"/>
</dbReference>
<evidence type="ECO:0000256" key="1">
    <source>
        <dbReference type="ARBA" id="ARBA00008645"/>
    </source>
</evidence>
<dbReference type="PANTHER" id="PTHR46118">
    <property type="entry name" value="PROTEIN ABHD11"/>
    <property type="match status" value="1"/>
</dbReference>